<dbReference type="PATRIC" id="fig|359131.3.peg.1443"/>
<dbReference type="InterPro" id="IPR000073">
    <property type="entry name" value="AB_hydrolase_1"/>
</dbReference>
<keyword evidence="2" id="KW-0223">Dioxygenase</keyword>
<reference evidence="2 3" key="1">
    <citation type="submission" date="2015-02" db="EMBL/GenBank/DDBJ databases">
        <authorList>
            <person name="Ju K.-S."/>
            <person name="Doroghazi J.R."/>
            <person name="Metcalf W."/>
        </authorList>
    </citation>
    <scope>NUCLEOTIDE SEQUENCE [LARGE SCALE GENOMIC DNA]</scope>
    <source>
        <strain evidence="2 3">ATCC 31215</strain>
    </source>
</reference>
<keyword evidence="2" id="KW-0560">Oxidoreductase</keyword>
<dbReference type="EMBL" id="JZKH01000014">
    <property type="protein sequence ID" value="KJS62321.1"/>
    <property type="molecule type" value="Genomic_DNA"/>
</dbReference>
<name>A0A0F2TIG2_STRR3</name>
<proteinExistence type="predicted"/>
<dbReference type="Proteomes" id="UP000033699">
    <property type="component" value="Unassembled WGS sequence"/>
</dbReference>
<dbReference type="PANTHER" id="PTHR43194">
    <property type="entry name" value="HYDROLASE ALPHA/BETA FOLD FAMILY"/>
    <property type="match status" value="1"/>
</dbReference>
<keyword evidence="3" id="KW-1185">Reference proteome</keyword>
<dbReference type="GO" id="GO:0051213">
    <property type="term" value="F:dioxygenase activity"/>
    <property type="evidence" value="ECO:0007669"/>
    <property type="project" value="UniProtKB-KW"/>
</dbReference>
<comment type="caution">
    <text evidence="2">The sequence shown here is derived from an EMBL/GenBank/DDBJ whole genome shotgun (WGS) entry which is preliminary data.</text>
</comment>
<dbReference type="PANTHER" id="PTHR43194:SF2">
    <property type="entry name" value="PEROXISOMAL MEMBRANE PROTEIN LPX1"/>
    <property type="match status" value="1"/>
</dbReference>
<organism evidence="2 3">
    <name type="scientific">Streptomyces rubellomurinus (strain ATCC 31215)</name>
    <dbReference type="NCBI Taxonomy" id="359131"/>
    <lineage>
        <taxon>Bacteria</taxon>
        <taxon>Bacillati</taxon>
        <taxon>Actinomycetota</taxon>
        <taxon>Actinomycetes</taxon>
        <taxon>Kitasatosporales</taxon>
        <taxon>Streptomycetaceae</taxon>
        <taxon>Streptomyces</taxon>
    </lineage>
</organism>
<evidence type="ECO:0000313" key="3">
    <source>
        <dbReference type="Proteomes" id="UP000033699"/>
    </source>
</evidence>
<dbReference type="SUPFAM" id="SSF53474">
    <property type="entry name" value="alpha/beta-Hydrolases"/>
    <property type="match status" value="1"/>
</dbReference>
<evidence type="ECO:0000313" key="2">
    <source>
        <dbReference type="EMBL" id="KJS62321.1"/>
    </source>
</evidence>
<dbReference type="AlphaFoldDB" id="A0A0F2TIG2"/>
<sequence>MTRALAVLAVPVAPLYAAALSYLVYHPPRRPHHRTPEEFGLDAEEVLLPVGGPGRNLHVWLCPGGTDRVVVVGHGIGLSKSASLAQAAFLHEAGYTVALFDHRNHGRSFTDRACWGLSRRHTDDVAAVVAYLREQRGYADAKVAVFGFSFSTFPSFYLLRRPDCPVDAIVTDSGPAREIPPLFRNFIEAKGIPVPRPLRTAPALGVLSRVFGSVGTAMLHGEWPPPAEGAYLRVPSLFLAGEEDSIIPVDEVRRLAADYPKAEVLVLPGTEHLQGLKTVPEQYREAVLDFLKRSLG</sequence>
<dbReference type="Gene3D" id="3.40.50.1820">
    <property type="entry name" value="alpha/beta hydrolase"/>
    <property type="match status" value="1"/>
</dbReference>
<accession>A0A0F2TIG2</accession>
<protein>
    <submittedName>
        <fullName evidence="2">Aromatic ring-opening dioxygenase LigA</fullName>
    </submittedName>
</protein>
<feature type="domain" description="AB hydrolase-1" evidence="1">
    <location>
        <begin position="69"/>
        <end position="180"/>
    </location>
</feature>
<gene>
    <name evidence="2" type="ORF">VM95_09780</name>
</gene>
<dbReference type="InterPro" id="IPR029058">
    <property type="entry name" value="AB_hydrolase_fold"/>
</dbReference>
<evidence type="ECO:0000259" key="1">
    <source>
        <dbReference type="Pfam" id="PF00561"/>
    </source>
</evidence>
<dbReference type="InterPro" id="IPR050228">
    <property type="entry name" value="Carboxylesterase_BioH"/>
</dbReference>
<dbReference type="Pfam" id="PF00561">
    <property type="entry name" value="Abhydrolase_1"/>
    <property type="match status" value="1"/>
</dbReference>